<comment type="caution">
    <text evidence="1">The sequence shown here is derived from an EMBL/GenBank/DDBJ whole genome shotgun (WGS) entry which is preliminary data.</text>
</comment>
<dbReference type="OrthoDB" id="2264294at2759"/>
<gene>
    <name evidence="1" type="ORF">ACN38_g4794</name>
</gene>
<evidence type="ECO:0000313" key="2">
    <source>
        <dbReference type="Proteomes" id="UP000037696"/>
    </source>
</evidence>
<dbReference type="AlphaFoldDB" id="A0A0M9WGR7"/>
<name>A0A0M9WGR7_9EURO</name>
<proteinExistence type="predicted"/>
<evidence type="ECO:0000313" key="1">
    <source>
        <dbReference type="EMBL" id="KOS44263.1"/>
    </source>
</evidence>
<keyword evidence="2" id="KW-1185">Reference proteome</keyword>
<dbReference type="STRING" id="229535.A0A0M9WGR7"/>
<accession>A0A0M9WGR7</accession>
<protein>
    <submittedName>
        <fullName evidence="1">Uncharacterized protein</fullName>
    </submittedName>
</protein>
<dbReference type="Proteomes" id="UP000037696">
    <property type="component" value="Unassembled WGS sequence"/>
</dbReference>
<organism evidence="1 2">
    <name type="scientific">Penicillium nordicum</name>
    <dbReference type="NCBI Taxonomy" id="229535"/>
    <lineage>
        <taxon>Eukaryota</taxon>
        <taxon>Fungi</taxon>
        <taxon>Dikarya</taxon>
        <taxon>Ascomycota</taxon>
        <taxon>Pezizomycotina</taxon>
        <taxon>Eurotiomycetes</taxon>
        <taxon>Eurotiomycetidae</taxon>
        <taxon>Eurotiales</taxon>
        <taxon>Aspergillaceae</taxon>
        <taxon>Penicillium</taxon>
    </lineage>
</organism>
<dbReference type="EMBL" id="LHQQ01000064">
    <property type="protein sequence ID" value="KOS44263.1"/>
    <property type="molecule type" value="Genomic_DNA"/>
</dbReference>
<sequence length="89" mass="9744">MDGAVGYVEQLEKLLWVLQVRASAAPFAREVLRLLHEEVGDLAAVKAATFRDSSSKKSASCIDFYRCSRTAVTSSLLSASHFSYSLRSS</sequence>
<reference evidence="1 2" key="1">
    <citation type="submission" date="2015-08" db="EMBL/GenBank/DDBJ databases">
        <title>Genome sequencing of Penicillium nordicum.</title>
        <authorList>
            <person name="Nguyen H.D."/>
            <person name="Seifert K.A."/>
        </authorList>
    </citation>
    <scope>NUCLEOTIDE SEQUENCE [LARGE SCALE GENOMIC DNA]</scope>
    <source>
        <strain evidence="1 2">DAOMC 185683</strain>
    </source>
</reference>